<sequence length="150" mass="17109">MSALLRNTTLRFSHRSTEGYEPLDQRNAKTAEDGRWRRAISRRKSNGNNRMMSSVSYKRDRARKRQIFLQTYKLAPVSSSRKASSRQKLKKAVIKVKSAVVSILSFMRGSSLRSCNSKSAIEASSPRINLTERKKKSLPFFRSGSPPLKE</sequence>
<accession>A0AA88WH18</accession>
<reference evidence="1" key="1">
    <citation type="submission" date="2022-12" db="EMBL/GenBank/DDBJ databases">
        <title>Draft genome assemblies for two species of Escallonia (Escalloniales).</title>
        <authorList>
            <person name="Chanderbali A."/>
            <person name="Dervinis C."/>
            <person name="Anghel I."/>
            <person name="Soltis D."/>
            <person name="Soltis P."/>
            <person name="Zapata F."/>
        </authorList>
    </citation>
    <scope>NUCLEOTIDE SEQUENCE</scope>
    <source>
        <strain evidence="1">UCBG64.0493</strain>
        <tissue evidence="1">Leaf</tissue>
    </source>
</reference>
<dbReference type="AlphaFoldDB" id="A0AA88WH18"/>
<organism evidence="1 2">
    <name type="scientific">Escallonia herrerae</name>
    <dbReference type="NCBI Taxonomy" id="1293975"/>
    <lineage>
        <taxon>Eukaryota</taxon>
        <taxon>Viridiplantae</taxon>
        <taxon>Streptophyta</taxon>
        <taxon>Embryophyta</taxon>
        <taxon>Tracheophyta</taxon>
        <taxon>Spermatophyta</taxon>
        <taxon>Magnoliopsida</taxon>
        <taxon>eudicotyledons</taxon>
        <taxon>Gunneridae</taxon>
        <taxon>Pentapetalae</taxon>
        <taxon>asterids</taxon>
        <taxon>campanulids</taxon>
        <taxon>Escalloniales</taxon>
        <taxon>Escalloniaceae</taxon>
        <taxon>Escallonia</taxon>
    </lineage>
</organism>
<gene>
    <name evidence="1" type="ORF">RJ639_046023</name>
</gene>
<comment type="caution">
    <text evidence="1">The sequence shown here is derived from an EMBL/GenBank/DDBJ whole genome shotgun (WGS) entry which is preliminary data.</text>
</comment>
<evidence type="ECO:0000313" key="2">
    <source>
        <dbReference type="Proteomes" id="UP001188597"/>
    </source>
</evidence>
<dbReference type="Proteomes" id="UP001188597">
    <property type="component" value="Unassembled WGS sequence"/>
</dbReference>
<evidence type="ECO:0000313" key="1">
    <source>
        <dbReference type="EMBL" id="KAK3022235.1"/>
    </source>
</evidence>
<proteinExistence type="predicted"/>
<dbReference type="EMBL" id="JAVXUP010000723">
    <property type="protein sequence ID" value="KAK3022235.1"/>
    <property type="molecule type" value="Genomic_DNA"/>
</dbReference>
<protein>
    <submittedName>
        <fullName evidence="1">Uncharacterized protein</fullName>
    </submittedName>
</protein>
<keyword evidence="2" id="KW-1185">Reference proteome</keyword>
<name>A0AA88WH18_9ASTE</name>